<gene>
    <name evidence="1" type="ORF">PPERSA_02011</name>
</gene>
<comment type="caution">
    <text evidence="1">The sequence shown here is derived from an EMBL/GenBank/DDBJ whole genome shotgun (WGS) entry which is preliminary data.</text>
</comment>
<keyword evidence="1" id="KW-0456">Lyase</keyword>
<dbReference type="GO" id="GO:0016829">
    <property type="term" value="F:lyase activity"/>
    <property type="evidence" value="ECO:0007669"/>
    <property type="project" value="UniProtKB-KW"/>
</dbReference>
<dbReference type="OMA" id="INTIQIC"/>
<accession>A0A0V0QFD6</accession>
<dbReference type="PANTHER" id="PTHR11319">
    <property type="entry name" value="G PROTEIN-COUPLED RECEPTOR-RELATED"/>
    <property type="match status" value="1"/>
</dbReference>
<dbReference type="SMART" id="SM00710">
    <property type="entry name" value="PbH1"/>
    <property type="match status" value="9"/>
</dbReference>
<reference evidence="1 2" key="1">
    <citation type="journal article" date="2015" name="Sci. Rep.">
        <title>Genome of the facultative scuticociliatosis pathogen Pseudocohnilembus persalinus provides insight into its virulence through horizontal gene transfer.</title>
        <authorList>
            <person name="Xiong J."/>
            <person name="Wang G."/>
            <person name="Cheng J."/>
            <person name="Tian M."/>
            <person name="Pan X."/>
            <person name="Warren A."/>
            <person name="Jiang C."/>
            <person name="Yuan D."/>
            <person name="Miao W."/>
        </authorList>
    </citation>
    <scope>NUCLEOTIDE SEQUENCE [LARGE SCALE GENOMIC DNA]</scope>
    <source>
        <strain evidence="1">36N120E</strain>
    </source>
</reference>
<dbReference type="InterPro" id="IPR012334">
    <property type="entry name" value="Pectin_lyas_fold"/>
</dbReference>
<protein>
    <submittedName>
        <fullName evidence="1">Pectin lyase fold/virulence factor</fullName>
    </submittedName>
</protein>
<name>A0A0V0QFD6_PSEPJ</name>
<dbReference type="AlphaFoldDB" id="A0A0V0QFD6"/>
<sequence>MIHIQQAGDVFVNNINFFNIYDVQNDIVSYKIKYSLFFIYQSQNVIIDNFLIENCNFLQNIQGGISIENVVSADIKNGKFINNNSAKGMVGGILVINIEQLQIKNTQFIKNTQEIYGSISCSISFYVYITDCDFEENTILNSHGTVINLQRGYQNNILNNNIINNYSHQSGGGVWASQIYQLIVSGNKIQKNYAFYYAGAIFYDTITNLSLDHNIFENNIATRIGGSIFFMNIREIKIEYDEYIQNYTPMSGGSILLQQCNKTEIISTKFNNNWAEDWGGALSALSCLEILLQNCFFLNNYSGYSGGAIMSNNGLNIIIKNNLFQLNSALISGGALDLWINEQNVLESNVFINNFAPYGGAVYGLHSDILKSFNNTFIGNIADEGGCYKIQFWQSLLFQNDSFIKNTSNGYGGMMYAQSIESITFLFSEISNNNGSHKGGGLYLQDLKDFVLNHTKIQGNYLKNVKNFVEIGGGAYLKDINTIQICNSLIQHNYSCLLGGGLYFIGSIQILIQDSLFVNNTVYYEEVSSLEQKEANQVLSKGGAIFLEISEDQRDQMELRILNNQFSQNKASSGTSIFILQENNAKLLDLKNFCNISISQDIGDVGLIRYLGEKFEDEILKKIQITDVFDNNLIVNDQKLVVVGYLTNELKLSEKSLLFELCQQGSFLENGGQNQCGKCHEAGVCPGGYKLNYPQKGYWRESVSEFNYIKCDKEIDSCLGKDECKQGYEGVLCQSCNYEQLYKRTLQGKCENFEINLNDDNNNNKNEMITETSILNEDENCYCVFDGSFRKQISNQVQKQENQKSLVNEVLETEQTKIEEVQFQVHQ</sequence>
<dbReference type="Proteomes" id="UP000054937">
    <property type="component" value="Unassembled WGS sequence"/>
</dbReference>
<dbReference type="EMBL" id="LDAU01000181">
    <property type="protein sequence ID" value="KRX00832.1"/>
    <property type="molecule type" value="Genomic_DNA"/>
</dbReference>
<dbReference type="InterPro" id="IPR011050">
    <property type="entry name" value="Pectin_lyase_fold/virulence"/>
</dbReference>
<dbReference type="OrthoDB" id="10691073at2759"/>
<keyword evidence="2" id="KW-1185">Reference proteome</keyword>
<evidence type="ECO:0000313" key="1">
    <source>
        <dbReference type="EMBL" id="KRX00832.1"/>
    </source>
</evidence>
<organism evidence="1 2">
    <name type="scientific">Pseudocohnilembus persalinus</name>
    <name type="common">Ciliate</name>
    <dbReference type="NCBI Taxonomy" id="266149"/>
    <lineage>
        <taxon>Eukaryota</taxon>
        <taxon>Sar</taxon>
        <taxon>Alveolata</taxon>
        <taxon>Ciliophora</taxon>
        <taxon>Intramacronucleata</taxon>
        <taxon>Oligohymenophorea</taxon>
        <taxon>Scuticociliatia</taxon>
        <taxon>Philasterida</taxon>
        <taxon>Pseudocohnilembidae</taxon>
        <taxon>Pseudocohnilembus</taxon>
    </lineage>
</organism>
<dbReference type="InParanoid" id="A0A0V0QFD6"/>
<dbReference type="SUPFAM" id="SSF51126">
    <property type="entry name" value="Pectin lyase-like"/>
    <property type="match status" value="3"/>
</dbReference>
<dbReference type="InterPro" id="IPR006626">
    <property type="entry name" value="PbH1"/>
</dbReference>
<evidence type="ECO:0000313" key="2">
    <source>
        <dbReference type="Proteomes" id="UP000054937"/>
    </source>
</evidence>
<proteinExistence type="predicted"/>
<dbReference type="Gene3D" id="2.160.20.10">
    <property type="entry name" value="Single-stranded right-handed beta-helix, Pectin lyase-like"/>
    <property type="match status" value="2"/>
</dbReference>
<dbReference type="PANTHER" id="PTHR11319:SF35">
    <property type="entry name" value="OUTER MEMBRANE PROTEIN PMPC-RELATED"/>
    <property type="match status" value="1"/>
</dbReference>